<dbReference type="Pfam" id="PF01258">
    <property type="entry name" value="zf-dskA_traR"/>
    <property type="match status" value="1"/>
</dbReference>
<sequence>MTKDELQKLDNDLEQEEKSLIDQLNRIANKNPQAKGDFTVRVPNYGDEDDENTQETIDLDKNFALTQELESKLNSIKKTRQKIKEGIYGKCDNCGSDIAPERLKAVPEAHKCITCAI</sequence>
<dbReference type="PANTHER" id="PTHR33823:SF4">
    <property type="entry name" value="GENERAL STRESS PROTEIN 16O"/>
    <property type="match status" value="1"/>
</dbReference>
<dbReference type="InterPro" id="IPR020458">
    <property type="entry name" value="Znf_DskA_TraR_CS"/>
</dbReference>
<dbReference type="Gene3D" id="1.20.120.910">
    <property type="entry name" value="DksA, coiled-coil domain"/>
    <property type="match status" value="1"/>
</dbReference>
<evidence type="ECO:0000259" key="5">
    <source>
        <dbReference type="Pfam" id="PF01258"/>
    </source>
</evidence>
<accession>A0A1F8F8I1</accession>
<organism evidence="6 7">
    <name type="scientific">Candidatus Yanofskybacteria bacterium RIFCSPHIGHO2_02_FULL_41_11</name>
    <dbReference type="NCBI Taxonomy" id="1802675"/>
    <lineage>
        <taxon>Bacteria</taxon>
        <taxon>Candidatus Yanofskyibacteriota</taxon>
    </lineage>
</organism>
<evidence type="ECO:0000256" key="4">
    <source>
        <dbReference type="PROSITE-ProRule" id="PRU00510"/>
    </source>
</evidence>
<dbReference type="AlphaFoldDB" id="A0A1F8F8I1"/>
<feature type="domain" description="Zinc finger DksA/TraR C4-type" evidence="5">
    <location>
        <begin position="86"/>
        <end position="116"/>
    </location>
</feature>
<evidence type="ECO:0000313" key="6">
    <source>
        <dbReference type="EMBL" id="OGN08870.1"/>
    </source>
</evidence>
<dbReference type="Proteomes" id="UP000177167">
    <property type="component" value="Unassembled WGS sequence"/>
</dbReference>
<keyword evidence="3" id="KW-0862">Zinc</keyword>
<feature type="zinc finger region" description="dksA C4-type" evidence="4">
    <location>
        <begin position="91"/>
        <end position="115"/>
    </location>
</feature>
<evidence type="ECO:0000256" key="2">
    <source>
        <dbReference type="ARBA" id="ARBA00022771"/>
    </source>
</evidence>
<proteinExistence type="predicted"/>
<protein>
    <recommendedName>
        <fullName evidence="5">Zinc finger DksA/TraR C4-type domain-containing protein</fullName>
    </recommendedName>
</protein>
<dbReference type="InterPro" id="IPR000962">
    <property type="entry name" value="Znf_DskA_TraR"/>
</dbReference>
<dbReference type="PANTHER" id="PTHR33823">
    <property type="entry name" value="RNA POLYMERASE-BINDING TRANSCRIPTION FACTOR DKSA-RELATED"/>
    <property type="match status" value="1"/>
</dbReference>
<evidence type="ECO:0000256" key="1">
    <source>
        <dbReference type="ARBA" id="ARBA00022723"/>
    </source>
</evidence>
<reference evidence="6 7" key="1">
    <citation type="journal article" date="2016" name="Nat. Commun.">
        <title>Thousands of microbial genomes shed light on interconnected biogeochemical processes in an aquifer system.</title>
        <authorList>
            <person name="Anantharaman K."/>
            <person name="Brown C.T."/>
            <person name="Hug L.A."/>
            <person name="Sharon I."/>
            <person name="Castelle C.J."/>
            <person name="Probst A.J."/>
            <person name="Thomas B.C."/>
            <person name="Singh A."/>
            <person name="Wilkins M.J."/>
            <person name="Karaoz U."/>
            <person name="Brodie E.L."/>
            <person name="Williams K.H."/>
            <person name="Hubbard S.S."/>
            <person name="Banfield J.F."/>
        </authorList>
    </citation>
    <scope>NUCLEOTIDE SEQUENCE [LARGE SCALE GENOMIC DNA]</scope>
</reference>
<dbReference type="GO" id="GO:0008270">
    <property type="term" value="F:zinc ion binding"/>
    <property type="evidence" value="ECO:0007669"/>
    <property type="project" value="UniProtKB-KW"/>
</dbReference>
<dbReference type="PROSITE" id="PS51128">
    <property type="entry name" value="ZF_DKSA_2"/>
    <property type="match status" value="1"/>
</dbReference>
<dbReference type="EMBL" id="MGJP01000051">
    <property type="protein sequence ID" value="OGN08870.1"/>
    <property type="molecule type" value="Genomic_DNA"/>
</dbReference>
<comment type="caution">
    <text evidence="6">The sequence shown here is derived from an EMBL/GenBank/DDBJ whole genome shotgun (WGS) entry which is preliminary data.</text>
</comment>
<evidence type="ECO:0000256" key="3">
    <source>
        <dbReference type="ARBA" id="ARBA00022833"/>
    </source>
</evidence>
<dbReference type="SUPFAM" id="SSF57716">
    <property type="entry name" value="Glucocorticoid receptor-like (DNA-binding domain)"/>
    <property type="match status" value="1"/>
</dbReference>
<gene>
    <name evidence="6" type="ORF">A3J46_03190</name>
</gene>
<keyword evidence="2" id="KW-0863">Zinc-finger</keyword>
<dbReference type="PROSITE" id="PS01102">
    <property type="entry name" value="ZF_DKSA_1"/>
    <property type="match status" value="1"/>
</dbReference>
<name>A0A1F8F8I1_9BACT</name>
<keyword evidence="1" id="KW-0479">Metal-binding</keyword>
<evidence type="ECO:0000313" key="7">
    <source>
        <dbReference type="Proteomes" id="UP000177167"/>
    </source>
</evidence>